<comment type="similarity">
    <text evidence="1">Belongs to the peptidase S1C family.</text>
</comment>
<dbReference type="OrthoDB" id="9758917at2"/>
<accession>A0A5C4RU85</accession>
<dbReference type="PANTHER" id="PTHR43343:SF3">
    <property type="entry name" value="PROTEASE DO-LIKE 8, CHLOROPLASTIC"/>
    <property type="match status" value="1"/>
</dbReference>
<feature type="signal peptide" evidence="4">
    <location>
        <begin position="1"/>
        <end position="28"/>
    </location>
</feature>
<dbReference type="GO" id="GO:0004252">
    <property type="term" value="F:serine-type endopeptidase activity"/>
    <property type="evidence" value="ECO:0007669"/>
    <property type="project" value="InterPro"/>
</dbReference>
<proteinExistence type="inferred from homology"/>
<dbReference type="AlphaFoldDB" id="A0A5C4RU85"/>
<feature type="domain" description="PDZ" evidence="5">
    <location>
        <begin position="484"/>
        <end position="543"/>
    </location>
</feature>
<dbReference type="Gene3D" id="2.40.10.10">
    <property type="entry name" value="Trypsin-like serine proteases"/>
    <property type="match status" value="2"/>
</dbReference>
<feature type="domain" description="PDZ" evidence="5">
    <location>
        <begin position="356"/>
        <end position="437"/>
    </location>
</feature>
<dbReference type="PROSITE" id="PS50106">
    <property type="entry name" value="PDZ"/>
    <property type="match status" value="4"/>
</dbReference>
<feature type="domain" description="PDZ" evidence="5">
    <location>
        <begin position="588"/>
        <end position="678"/>
    </location>
</feature>
<keyword evidence="4" id="KW-0732">Signal</keyword>
<dbReference type="SUPFAM" id="SSF50494">
    <property type="entry name" value="Trypsin-like serine proteases"/>
    <property type="match status" value="1"/>
</dbReference>
<evidence type="ECO:0000256" key="3">
    <source>
        <dbReference type="ARBA" id="ARBA00022801"/>
    </source>
</evidence>
<evidence type="ECO:0000256" key="2">
    <source>
        <dbReference type="ARBA" id="ARBA00022670"/>
    </source>
</evidence>
<dbReference type="EMBL" id="SMDR01000001">
    <property type="protein sequence ID" value="TNJ34451.1"/>
    <property type="molecule type" value="Genomic_DNA"/>
</dbReference>
<dbReference type="Pfam" id="PF13180">
    <property type="entry name" value="PDZ_2"/>
    <property type="match status" value="1"/>
</dbReference>
<dbReference type="Proteomes" id="UP000305760">
    <property type="component" value="Unassembled WGS sequence"/>
</dbReference>
<comment type="caution">
    <text evidence="6">The sequence shown here is derived from an EMBL/GenBank/DDBJ whole genome shotgun (WGS) entry which is preliminary data.</text>
</comment>
<dbReference type="Pfam" id="PF13365">
    <property type="entry name" value="Trypsin_2"/>
    <property type="match status" value="1"/>
</dbReference>
<reference evidence="6 7" key="1">
    <citation type="submission" date="2019-03" db="EMBL/GenBank/DDBJ databases">
        <title>Arenimonas daejeonensis sp. nov., isolated from compost.</title>
        <authorList>
            <person name="Jeon C.O."/>
        </authorList>
    </citation>
    <scope>NUCLEOTIDE SEQUENCE [LARGE SCALE GENOMIC DNA]</scope>
    <source>
        <strain evidence="6 7">R29</strain>
    </source>
</reference>
<dbReference type="InterPro" id="IPR036034">
    <property type="entry name" value="PDZ_sf"/>
</dbReference>
<protein>
    <submittedName>
        <fullName evidence="6">PDZ domain-containing protein</fullName>
    </submittedName>
</protein>
<dbReference type="SMART" id="SM00228">
    <property type="entry name" value="PDZ"/>
    <property type="match status" value="4"/>
</dbReference>
<dbReference type="InterPro" id="IPR001478">
    <property type="entry name" value="PDZ"/>
</dbReference>
<feature type="domain" description="PDZ" evidence="5">
    <location>
        <begin position="259"/>
        <end position="317"/>
    </location>
</feature>
<evidence type="ECO:0000256" key="4">
    <source>
        <dbReference type="SAM" id="SignalP"/>
    </source>
</evidence>
<dbReference type="Pfam" id="PF17820">
    <property type="entry name" value="PDZ_6"/>
    <property type="match status" value="1"/>
</dbReference>
<feature type="chain" id="PRO_5023130358" evidence="4">
    <location>
        <begin position="29"/>
        <end position="695"/>
    </location>
</feature>
<dbReference type="PRINTS" id="PR00834">
    <property type="entry name" value="PROTEASES2C"/>
</dbReference>
<dbReference type="InterPro" id="IPR041489">
    <property type="entry name" value="PDZ_6"/>
</dbReference>
<dbReference type="SUPFAM" id="SSF50156">
    <property type="entry name" value="PDZ domain-like"/>
    <property type="match status" value="4"/>
</dbReference>
<dbReference type="Gene3D" id="2.30.42.10">
    <property type="match status" value="4"/>
</dbReference>
<dbReference type="InterPro" id="IPR001940">
    <property type="entry name" value="Peptidase_S1C"/>
</dbReference>
<dbReference type="GO" id="GO:0006508">
    <property type="term" value="P:proteolysis"/>
    <property type="evidence" value="ECO:0007669"/>
    <property type="project" value="UniProtKB-KW"/>
</dbReference>
<name>A0A5C4RU85_9GAMM</name>
<evidence type="ECO:0000256" key="1">
    <source>
        <dbReference type="ARBA" id="ARBA00010541"/>
    </source>
</evidence>
<dbReference type="PANTHER" id="PTHR43343">
    <property type="entry name" value="PEPTIDASE S12"/>
    <property type="match status" value="1"/>
</dbReference>
<keyword evidence="3" id="KW-0378">Hydrolase</keyword>
<keyword evidence="7" id="KW-1185">Reference proteome</keyword>
<sequence>MECCMRPTRVVLASFVLPLILASAPATAQPAPASAPVRASDANRISEARDRVLPVVVSILNVRQDYQQGEPVLSVSSGSGTVVSAEGHIATNAHVTQNGKSFRVVFADGRELPARLVGTDTLSDLAVLQAIPPKPETFAYAQFADVLDLRPGDTVLAMGAPWGLSNSMSAGVVNNPRRLLVSLFDDEADYEDRLGADEPTGRYYAWIQHDAAIAPGNSGGPLVDLSGRIVGVNTRGMIFGGDLAFAIPGPDAGEVVRALIAKGRIERAHFGFRLRSLKGTGKTDGVLVNAVERGSAAEKAGLRAGDLVLAIDGQPVSAPQPVDVPALQRRLAELSIGKPVQLDIDRDGQASRIRLVAAAQPEDRGDERAFLPFGLSVSELTPTMGRRRNFDGAQGLLVTGIRPGGPAAIARPALAQGDLILRVGGQPVRRLADLEAVAGRPPADGKPLVIEFQREAEQRLALLSPIHGDRVRTPLPELAKAWSGVEVQPVTASLARDLGLAASGFRITRVYPGSPLGAAGAEVGDLITAIDGEPLRAANENSADGYHQRVRDLLIGSRAEFSALRAGKPRRFVVTLAESPTNTSGLRTLALTRLRAQLREFGFYDRAARRLPASQAGVVVDGVETGGPAGLAHLQGGDIIISLADQPVRDLPGLAAALDVALAKGNGSVIPLQVLRGPETRILYLERYWLTEKTP</sequence>
<evidence type="ECO:0000313" key="7">
    <source>
        <dbReference type="Proteomes" id="UP000305760"/>
    </source>
</evidence>
<dbReference type="InterPro" id="IPR043504">
    <property type="entry name" value="Peptidase_S1_PA_chymotrypsin"/>
</dbReference>
<evidence type="ECO:0000313" key="6">
    <source>
        <dbReference type="EMBL" id="TNJ34451.1"/>
    </source>
</evidence>
<dbReference type="InterPro" id="IPR051201">
    <property type="entry name" value="Chloro_Bact_Ser_Proteases"/>
</dbReference>
<dbReference type="Pfam" id="PF00595">
    <property type="entry name" value="PDZ"/>
    <property type="match status" value="1"/>
</dbReference>
<evidence type="ECO:0000259" key="5">
    <source>
        <dbReference type="PROSITE" id="PS50106"/>
    </source>
</evidence>
<organism evidence="6 7">
    <name type="scientific">Arenimonas terrae</name>
    <dbReference type="NCBI Taxonomy" id="2546226"/>
    <lineage>
        <taxon>Bacteria</taxon>
        <taxon>Pseudomonadati</taxon>
        <taxon>Pseudomonadota</taxon>
        <taxon>Gammaproteobacteria</taxon>
        <taxon>Lysobacterales</taxon>
        <taxon>Lysobacteraceae</taxon>
        <taxon>Arenimonas</taxon>
    </lineage>
</organism>
<gene>
    <name evidence="6" type="ORF">E1B00_01295</name>
</gene>
<dbReference type="InterPro" id="IPR009003">
    <property type="entry name" value="Peptidase_S1_PA"/>
</dbReference>
<keyword evidence="2" id="KW-0645">Protease</keyword>